<dbReference type="SUPFAM" id="SSF56042">
    <property type="entry name" value="PurM C-terminal domain-like"/>
    <property type="match status" value="1"/>
</dbReference>
<feature type="binding site" evidence="2">
    <location>
        <position position="286"/>
    </location>
    <ligand>
        <name>substrate</name>
    </ligand>
</feature>
<keyword evidence="2" id="KW-0808">Transferase</keyword>
<feature type="binding site" evidence="2">
    <location>
        <position position="25"/>
    </location>
    <ligand>
        <name>Mg(2+)</name>
        <dbReference type="ChEBI" id="CHEBI:18420"/>
        <label>3</label>
    </ligand>
</feature>
<protein>
    <recommendedName>
        <fullName evidence="2">Thiamine-monophosphate kinase</fullName>
        <shortName evidence="2">TMP kinase</shortName>
        <shortName evidence="2">Thiamine-phosphate kinase</shortName>
        <ecNumber evidence="2">2.7.4.16</ecNumber>
    </recommendedName>
</protein>
<evidence type="ECO:0000259" key="4">
    <source>
        <dbReference type="Pfam" id="PF02769"/>
    </source>
</evidence>
<evidence type="ECO:0000259" key="3">
    <source>
        <dbReference type="Pfam" id="PF00586"/>
    </source>
</evidence>
<dbReference type="SUPFAM" id="SSF55326">
    <property type="entry name" value="PurM N-terminal domain-like"/>
    <property type="match status" value="1"/>
</dbReference>
<dbReference type="Proteomes" id="UP001500518">
    <property type="component" value="Unassembled WGS sequence"/>
</dbReference>
<dbReference type="Pfam" id="PF02769">
    <property type="entry name" value="AIRS_C"/>
    <property type="match status" value="1"/>
</dbReference>
<feature type="binding site" evidence="2">
    <location>
        <position position="196"/>
    </location>
    <ligand>
        <name>Mg(2+)</name>
        <dbReference type="ChEBI" id="CHEBI:18420"/>
        <label>3</label>
    </ligand>
</feature>
<keyword evidence="2" id="KW-0067">ATP-binding</keyword>
<dbReference type="RefSeq" id="WP_346033642.1">
    <property type="nucleotide sequence ID" value="NZ_BAABHV010000021.1"/>
</dbReference>
<feature type="binding site" evidence="2">
    <location>
        <position position="112"/>
    </location>
    <ligand>
        <name>Mg(2+)</name>
        <dbReference type="ChEBI" id="CHEBI:18420"/>
        <label>1</label>
    </ligand>
</feature>
<keyword evidence="2" id="KW-0479">Metal-binding</keyword>
<evidence type="ECO:0000256" key="1">
    <source>
        <dbReference type="ARBA" id="ARBA00022977"/>
    </source>
</evidence>
<feature type="binding site" evidence="2">
    <location>
        <position position="138"/>
    </location>
    <ligand>
        <name>ATP</name>
        <dbReference type="ChEBI" id="CHEBI:30616"/>
    </ligand>
</feature>
<sequence length="297" mass="31043">MNETDFIAALRRLPLHAGARGLEDDAAVLEIGGETLVLTHDTMVEGVHFLSTQDMADVAWKLVATNLSDLAAMGASPVGVLLSHTLGDGDEAFLAGLDDVLTHYGVGILGGDTVRGNGMRTLGLTAIGRATHTPVPSRAGAQVGHGLYVTGTLGEAMLGFEAMRDGTEADPAAYTRPLARVAEGEALAPHVSAMMDVSDGLLLDAFRLAEASALSIAIDMSACPVAEPERMMECLTWGDDYELLFTLPEGTKPPVQATRIGTVEPRGFAPLFVDGEPVTNREGLGYTHEQAAPPPSG</sequence>
<dbReference type="HAMAP" id="MF_02128">
    <property type="entry name" value="TMP_kinase"/>
    <property type="match status" value="1"/>
</dbReference>
<proteinExistence type="inferred from homology"/>
<feature type="binding site" evidence="2">
    <location>
        <position position="41"/>
    </location>
    <ligand>
        <name>Mg(2+)</name>
        <dbReference type="ChEBI" id="CHEBI:18420"/>
        <label>2</label>
    </ligand>
</feature>
<dbReference type="PIRSF" id="PIRSF005303">
    <property type="entry name" value="Thiam_monoph_kin"/>
    <property type="match status" value="1"/>
</dbReference>
<dbReference type="EMBL" id="BAABHV010000021">
    <property type="protein sequence ID" value="GAA5060078.1"/>
    <property type="molecule type" value="Genomic_DNA"/>
</dbReference>
<keyword evidence="2 5" id="KW-0418">Kinase</keyword>
<gene>
    <name evidence="2 5" type="primary">thiL</name>
    <name evidence="5" type="ORF">GCM10023208_28070</name>
</gene>
<feature type="binding site" evidence="2">
    <location>
        <position position="41"/>
    </location>
    <ligand>
        <name>Mg(2+)</name>
        <dbReference type="ChEBI" id="CHEBI:18420"/>
        <label>1</label>
    </ligand>
</feature>
<keyword evidence="6" id="KW-1185">Reference proteome</keyword>
<comment type="caution">
    <text evidence="5">The sequence shown here is derived from an EMBL/GenBank/DDBJ whole genome shotgun (WGS) entry which is preliminary data.</text>
</comment>
<feature type="binding site" evidence="2">
    <location>
        <position position="239"/>
    </location>
    <ligand>
        <name>substrate</name>
    </ligand>
</feature>
<dbReference type="InterPro" id="IPR016188">
    <property type="entry name" value="PurM-like_N"/>
</dbReference>
<feature type="binding site" evidence="2">
    <location>
        <position position="198"/>
    </location>
    <ligand>
        <name>ATP</name>
        <dbReference type="ChEBI" id="CHEBI:30616"/>
    </ligand>
</feature>
<evidence type="ECO:0000313" key="6">
    <source>
        <dbReference type="Proteomes" id="UP001500518"/>
    </source>
</evidence>
<evidence type="ECO:0000256" key="2">
    <source>
        <dbReference type="HAMAP-Rule" id="MF_02128"/>
    </source>
</evidence>
<feature type="domain" description="PurM-like C-terminal" evidence="4">
    <location>
        <begin position="142"/>
        <end position="250"/>
    </location>
</feature>
<feature type="binding site" evidence="2">
    <location>
        <position position="69"/>
    </location>
    <ligand>
        <name>Mg(2+)</name>
        <dbReference type="ChEBI" id="CHEBI:18420"/>
        <label>3</label>
    </ligand>
</feature>
<dbReference type="InterPro" id="IPR036676">
    <property type="entry name" value="PurM-like_C_sf"/>
</dbReference>
<feature type="domain" description="PurM-like N-terminal" evidence="3">
    <location>
        <begin position="24"/>
        <end position="129"/>
    </location>
</feature>
<feature type="binding site" evidence="2">
    <location>
        <position position="69"/>
    </location>
    <ligand>
        <name>Mg(2+)</name>
        <dbReference type="ChEBI" id="CHEBI:18420"/>
        <label>2</label>
    </ligand>
</feature>
<feature type="binding site" evidence="2">
    <location>
        <position position="25"/>
    </location>
    <ligand>
        <name>Mg(2+)</name>
        <dbReference type="ChEBI" id="CHEBI:18420"/>
        <label>4</label>
    </ligand>
</feature>
<feature type="binding site" evidence="2">
    <location>
        <begin position="111"/>
        <end position="112"/>
    </location>
    <ligand>
        <name>ATP</name>
        <dbReference type="ChEBI" id="CHEBI:30616"/>
    </ligand>
</feature>
<reference evidence="6" key="1">
    <citation type="journal article" date="2019" name="Int. J. Syst. Evol. Microbiol.">
        <title>The Global Catalogue of Microorganisms (GCM) 10K type strain sequencing project: providing services to taxonomists for standard genome sequencing and annotation.</title>
        <authorList>
            <consortium name="The Broad Institute Genomics Platform"/>
            <consortium name="The Broad Institute Genome Sequencing Center for Infectious Disease"/>
            <person name="Wu L."/>
            <person name="Ma J."/>
        </authorList>
    </citation>
    <scope>NUCLEOTIDE SEQUENCE [LARGE SCALE GENOMIC DNA]</scope>
    <source>
        <strain evidence="6">JCM 18014</strain>
    </source>
</reference>
<dbReference type="InterPro" id="IPR006283">
    <property type="entry name" value="ThiL-like"/>
</dbReference>
<evidence type="ECO:0000313" key="5">
    <source>
        <dbReference type="EMBL" id="GAA5060078.1"/>
    </source>
</evidence>
<dbReference type="Gene3D" id="3.90.650.10">
    <property type="entry name" value="PurM-like C-terminal domain"/>
    <property type="match status" value="1"/>
</dbReference>
<keyword evidence="2" id="KW-0547">Nucleotide-binding</keyword>
<feature type="binding site" evidence="2">
    <location>
        <position position="69"/>
    </location>
    <ligand>
        <name>Mg(2+)</name>
        <dbReference type="ChEBI" id="CHEBI:18420"/>
        <label>4</label>
    </ligand>
</feature>
<organism evidence="5 6">
    <name type="scientific">Erythrobacter westpacificensis</name>
    <dbReference type="NCBI Taxonomy" id="1055231"/>
    <lineage>
        <taxon>Bacteria</taxon>
        <taxon>Pseudomonadati</taxon>
        <taxon>Pseudomonadota</taxon>
        <taxon>Alphaproteobacteria</taxon>
        <taxon>Sphingomonadales</taxon>
        <taxon>Erythrobacteraceae</taxon>
        <taxon>Erythrobacter/Porphyrobacter group</taxon>
        <taxon>Erythrobacter</taxon>
    </lineage>
</organism>
<dbReference type="InterPro" id="IPR010918">
    <property type="entry name" value="PurM-like_C_dom"/>
</dbReference>
<dbReference type="PANTHER" id="PTHR30270">
    <property type="entry name" value="THIAMINE-MONOPHOSPHATE KINASE"/>
    <property type="match status" value="1"/>
</dbReference>
<keyword evidence="1 2" id="KW-0784">Thiamine biosynthesis</keyword>
<feature type="binding site" evidence="2">
    <location>
        <position position="199"/>
    </location>
    <ligand>
        <name>Mg(2+)</name>
        <dbReference type="ChEBI" id="CHEBI:18420"/>
        <label>5</label>
    </ligand>
</feature>
<feature type="binding site" evidence="2">
    <location>
        <position position="48"/>
    </location>
    <ligand>
        <name>substrate</name>
    </ligand>
</feature>
<comment type="similarity">
    <text evidence="2">Belongs to the thiamine-monophosphate kinase family.</text>
</comment>
<comment type="pathway">
    <text evidence="2">Cofactor biosynthesis; thiamine diphosphate biosynthesis; thiamine diphosphate from thiamine phosphate: step 1/1.</text>
</comment>
<comment type="caution">
    <text evidence="2">Lacks conserved residue(s) required for the propagation of feature annotation.</text>
</comment>
<dbReference type="InterPro" id="IPR036921">
    <property type="entry name" value="PurM-like_N_sf"/>
</dbReference>
<comment type="function">
    <text evidence="2">Catalyzes the ATP-dependent phosphorylation of thiamine-monophosphate (TMP) to form thiamine-pyrophosphate (TPP), the active form of vitamin B1.</text>
</comment>
<dbReference type="NCBIfam" id="TIGR01379">
    <property type="entry name" value="thiL"/>
    <property type="match status" value="1"/>
</dbReference>
<dbReference type="GO" id="GO:0016301">
    <property type="term" value="F:kinase activity"/>
    <property type="evidence" value="ECO:0007669"/>
    <property type="project" value="UniProtKB-KW"/>
</dbReference>
<keyword evidence="2" id="KW-0460">Magnesium</keyword>
<comment type="catalytic activity">
    <reaction evidence="2">
        <text>thiamine phosphate + ATP = thiamine diphosphate + ADP</text>
        <dbReference type="Rhea" id="RHEA:15913"/>
        <dbReference type="ChEBI" id="CHEBI:30616"/>
        <dbReference type="ChEBI" id="CHEBI:37575"/>
        <dbReference type="ChEBI" id="CHEBI:58937"/>
        <dbReference type="ChEBI" id="CHEBI:456216"/>
        <dbReference type="EC" id="2.7.4.16"/>
    </reaction>
</comment>
<dbReference type="PANTHER" id="PTHR30270:SF0">
    <property type="entry name" value="THIAMINE-MONOPHOSPHATE KINASE"/>
    <property type="match status" value="1"/>
</dbReference>
<dbReference type="Gene3D" id="3.30.1330.10">
    <property type="entry name" value="PurM-like, N-terminal domain"/>
    <property type="match status" value="1"/>
</dbReference>
<accession>A0ABP9KM73</accession>
<feature type="binding site" evidence="2">
    <location>
        <position position="39"/>
    </location>
    <ligand>
        <name>Mg(2+)</name>
        <dbReference type="ChEBI" id="CHEBI:18420"/>
        <label>4</label>
    </ligand>
</feature>
<dbReference type="EC" id="2.7.4.16" evidence="2"/>
<dbReference type="Pfam" id="PF00586">
    <property type="entry name" value="AIRS"/>
    <property type="match status" value="1"/>
</dbReference>
<dbReference type="CDD" id="cd02194">
    <property type="entry name" value="ThiL"/>
    <property type="match status" value="1"/>
</dbReference>
<name>A0ABP9KM73_9SPHN</name>
<comment type="miscellaneous">
    <text evidence="2">Reaction mechanism of ThiL seems to utilize a direct, inline transfer of the gamma-phosphate of ATP to TMP rather than a phosphorylated enzyme intermediate.</text>
</comment>